<comment type="caution">
    <text evidence="1">The sequence shown here is derived from an EMBL/GenBank/DDBJ whole genome shotgun (WGS) entry which is preliminary data.</text>
</comment>
<name>A0A369J6F2_HYPMA</name>
<proteinExistence type="predicted"/>
<gene>
    <name evidence="1" type="ORF">Hypma_003318</name>
</gene>
<evidence type="ECO:0000313" key="2">
    <source>
        <dbReference type="Proteomes" id="UP000076154"/>
    </source>
</evidence>
<reference evidence="1" key="1">
    <citation type="submission" date="2018-04" db="EMBL/GenBank/DDBJ databases">
        <title>Whole genome sequencing of Hypsizygus marmoreus.</title>
        <authorList>
            <person name="Choi I.-G."/>
            <person name="Min B."/>
            <person name="Kim J.-G."/>
            <person name="Kim S."/>
            <person name="Oh Y.-L."/>
            <person name="Kong W.-S."/>
            <person name="Park H."/>
            <person name="Jeong J."/>
            <person name="Song E.-S."/>
        </authorList>
    </citation>
    <scope>NUCLEOTIDE SEQUENCE [LARGE SCALE GENOMIC DNA]</scope>
    <source>
        <strain evidence="1">51987-8</strain>
    </source>
</reference>
<dbReference type="AlphaFoldDB" id="A0A369J6F2"/>
<sequence length="242" mass="26839">MAYLAQNWPFKVATNTSPQPAPLDNQMSLPCSPFGDIQQAAVAIDEIFTALNLVTEKDGETLRLLNASNCLSEASDWMERSIISLNATIHVLEIVALFPTGLPVDSFRPLVEEFIGVSAATAQASRWLRYATTHILNARQLVLSRFRPTSGLEQLFRCFDSSYLSPFHGASSQPLRRVDLLLRRLEFSTRQAELKLEALHNHVSAFNKQSAEESFFSQSPQQIGGVLLNEAAALLEIFIGEC</sequence>
<dbReference type="Proteomes" id="UP000076154">
    <property type="component" value="Unassembled WGS sequence"/>
</dbReference>
<dbReference type="EMBL" id="LUEZ02000131">
    <property type="protein sequence ID" value="RDB16167.1"/>
    <property type="molecule type" value="Genomic_DNA"/>
</dbReference>
<evidence type="ECO:0000313" key="1">
    <source>
        <dbReference type="EMBL" id="RDB16167.1"/>
    </source>
</evidence>
<protein>
    <submittedName>
        <fullName evidence="1">Uncharacterized protein</fullName>
    </submittedName>
</protein>
<organism evidence="1 2">
    <name type="scientific">Hypsizygus marmoreus</name>
    <name type="common">White beech mushroom</name>
    <name type="synonym">Agaricus marmoreus</name>
    <dbReference type="NCBI Taxonomy" id="39966"/>
    <lineage>
        <taxon>Eukaryota</taxon>
        <taxon>Fungi</taxon>
        <taxon>Dikarya</taxon>
        <taxon>Basidiomycota</taxon>
        <taxon>Agaricomycotina</taxon>
        <taxon>Agaricomycetes</taxon>
        <taxon>Agaricomycetidae</taxon>
        <taxon>Agaricales</taxon>
        <taxon>Tricholomatineae</taxon>
        <taxon>Lyophyllaceae</taxon>
        <taxon>Hypsizygus</taxon>
    </lineage>
</organism>
<accession>A0A369J6F2</accession>
<dbReference type="InParanoid" id="A0A369J6F2"/>
<keyword evidence="2" id="KW-1185">Reference proteome</keyword>